<dbReference type="PANTHER" id="PTHR21363">
    <property type="entry name" value="PREPHENATE DEHYDROGENASE"/>
    <property type="match status" value="1"/>
</dbReference>
<dbReference type="InterPro" id="IPR036291">
    <property type="entry name" value="NAD(P)-bd_dom_sf"/>
</dbReference>
<dbReference type="SUPFAM" id="SSF51735">
    <property type="entry name" value="NAD(P)-binding Rossmann-fold domains"/>
    <property type="match status" value="1"/>
</dbReference>
<dbReference type="Proteomes" id="UP000765160">
    <property type="component" value="Unassembled WGS sequence"/>
</dbReference>
<dbReference type="InterPro" id="IPR008927">
    <property type="entry name" value="6-PGluconate_DH-like_C_sf"/>
</dbReference>
<accession>A0ABX1ETM1</accession>
<keyword evidence="4" id="KW-1185">Reference proteome</keyword>
<protein>
    <submittedName>
        <fullName evidence="3">Prephenate dehydrogenase</fullName>
    </submittedName>
</protein>
<evidence type="ECO:0000313" key="3">
    <source>
        <dbReference type="EMBL" id="NKE43254.1"/>
    </source>
</evidence>
<proteinExistence type="predicted"/>
<dbReference type="Pfam" id="PF02153">
    <property type="entry name" value="PDH_N"/>
    <property type="match status" value="1"/>
</dbReference>
<keyword evidence="1" id="KW-0560">Oxidoreductase</keyword>
<dbReference type="PANTHER" id="PTHR21363:SF0">
    <property type="entry name" value="PREPHENATE DEHYDROGENASE [NADP(+)]"/>
    <property type="match status" value="1"/>
</dbReference>
<feature type="domain" description="Prephenate/arogenate dehydrogenase" evidence="2">
    <location>
        <begin position="17"/>
        <end position="259"/>
    </location>
</feature>
<evidence type="ECO:0000259" key="2">
    <source>
        <dbReference type="PROSITE" id="PS51176"/>
    </source>
</evidence>
<sequence length="259" mass="27599">MELSGGVAQASHVLEIPELGLIGFGAFGRLMARHLQPYFRLLAHDSAEAPAPAEGVTFTDLARAAACPVVVLAVPVDQLPAVIAALRPHLRPGTVVVDVGSVKVRPTEAMLAGLPPDVEIVGTHPLFGPQSARQGIAGLKLALCPIRGRSAFRIGAFLRRVLRLRVVLTTPEAHDREMAVAQGLTHLIAAVLVRMEPLPTRMTTRSFGLLMQAVGMVRHDPPGVFDAIERANPYAAEVRARFLDLTAEMGRALAHPAEG</sequence>
<dbReference type="SUPFAM" id="SSF48179">
    <property type="entry name" value="6-phosphogluconate dehydrogenase C-terminal domain-like"/>
    <property type="match status" value="1"/>
</dbReference>
<comment type="caution">
    <text evidence="3">The sequence shown here is derived from an EMBL/GenBank/DDBJ whole genome shotgun (WGS) entry which is preliminary data.</text>
</comment>
<dbReference type="InterPro" id="IPR003099">
    <property type="entry name" value="Prephen_DH"/>
</dbReference>
<dbReference type="PROSITE" id="PS51176">
    <property type="entry name" value="PDH_ADH"/>
    <property type="match status" value="1"/>
</dbReference>
<gene>
    <name evidence="3" type="ORF">HB662_00590</name>
</gene>
<name>A0ABX1ETM1_9PROT</name>
<dbReference type="EMBL" id="JAAVTX010000001">
    <property type="protein sequence ID" value="NKE43254.1"/>
    <property type="molecule type" value="Genomic_DNA"/>
</dbReference>
<reference evidence="3 4" key="1">
    <citation type="submission" date="2020-03" db="EMBL/GenBank/DDBJ databases">
        <title>Roseomonas selenitidurans sp. nov. isolated from soil.</title>
        <authorList>
            <person name="Liu H."/>
        </authorList>
    </citation>
    <scope>NUCLEOTIDE SEQUENCE [LARGE SCALE GENOMIC DNA]</scope>
    <source>
        <strain evidence="3 4">JCM 15073</strain>
    </source>
</reference>
<organism evidence="3 4">
    <name type="scientific">Falsiroseomonas frigidaquae</name>
    <dbReference type="NCBI Taxonomy" id="487318"/>
    <lineage>
        <taxon>Bacteria</taxon>
        <taxon>Pseudomonadati</taxon>
        <taxon>Pseudomonadota</taxon>
        <taxon>Alphaproteobacteria</taxon>
        <taxon>Acetobacterales</taxon>
        <taxon>Roseomonadaceae</taxon>
        <taxon>Falsiroseomonas</taxon>
    </lineage>
</organism>
<evidence type="ECO:0000313" key="4">
    <source>
        <dbReference type="Proteomes" id="UP000765160"/>
    </source>
</evidence>
<dbReference type="InterPro" id="IPR050812">
    <property type="entry name" value="Preph/Arog_dehydrog"/>
</dbReference>
<evidence type="ECO:0000256" key="1">
    <source>
        <dbReference type="ARBA" id="ARBA00023002"/>
    </source>
</evidence>
<dbReference type="InterPro" id="IPR046826">
    <property type="entry name" value="PDH_N"/>
</dbReference>
<dbReference type="Gene3D" id="3.40.50.720">
    <property type="entry name" value="NAD(P)-binding Rossmann-like Domain"/>
    <property type="match status" value="1"/>
</dbReference>